<name>A0A9D9HNN8_9SPIR</name>
<dbReference type="CDD" id="cd11313">
    <property type="entry name" value="AmyAc_arch_bac_AmyA"/>
    <property type="match status" value="1"/>
</dbReference>
<dbReference type="InterPro" id="IPR017853">
    <property type="entry name" value="GH"/>
</dbReference>
<gene>
    <name evidence="2" type="ORF">IAA81_02480</name>
</gene>
<organism evidence="2 3">
    <name type="scientific">Candidatus Gallitreponema excrementavium</name>
    <dbReference type="NCBI Taxonomy" id="2840840"/>
    <lineage>
        <taxon>Bacteria</taxon>
        <taxon>Pseudomonadati</taxon>
        <taxon>Spirochaetota</taxon>
        <taxon>Spirochaetia</taxon>
        <taxon>Spirochaetales</taxon>
        <taxon>Candidatus Gallitreponema</taxon>
    </lineage>
</organism>
<dbReference type="SMART" id="SM00642">
    <property type="entry name" value="Aamy"/>
    <property type="match status" value="1"/>
</dbReference>
<dbReference type="PANTHER" id="PTHR47786:SF2">
    <property type="entry name" value="GLYCOSYL HYDROLASE FAMILY 13 CATALYTIC DOMAIN-CONTAINING PROTEIN"/>
    <property type="match status" value="1"/>
</dbReference>
<protein>
    <submittedName>
        <fullName evidence="2">Alpha-amylase</fullName>
    </submittedName>
</protein>
<dbReference type="PANTHER" id="PTHR47786">
    <property type="entry name" value="ALPHA-1,4-GLUCAN:MALTOSE-1-PHOSPHATE MALTOSYLTRANSFERASE"/>
    <property type="match status" value="1"/>
</dbReference>
<reference evidence="2" key="2">
    <citation type="journal article" date="2021" name="PeerJ">
        <title>Extensive microbial diversity within the chicken gut microbiome revealed by metagenomics and culture.</title>
        <authorList>
            <person name="Gilroy R."/>
            <person name="Ravi A."/>
            <person name="Getino M."/>
            <person name="Pursley I."/>
            <person name="Horton D.L."/>
            <person name="Alikhan N.F."/>
            <person name="Baker D."/>
            <person name="Gharbi K."/>
            <person name="Hall N."/>
            <person name="Watson M."/>
            <person name="Adriaenssens E.M."/>
            <person name="Foster-Nyarko E."/>
            <person name="Jarju S."/>
            <person name="Secka A."/>
            <person name="Antonio M."/>
            <person name="Oren A."/>
            <person name="Chaudhuri R.R."/>
            <person name="La Ragione R."/>
            <person name="Hildebrand F."/>
            <person name="Pallen M.J."/>
        </authorList>
    </citation>
    <scope>NUCLEOTIDE SEQUENCE</scope>
    <source>
        <strain evidence="2">10532</strain>
    </source>
</reference>
<dbReference type="AlphaFoldDB" id="A0A9D9HNN8"/>
<dbReference type="Gene3D" id="3.20.20.80">
    <property type="entry name" value="Glycosidases"/>
    <property type="match status" value="1"/>
</dbReference>
<evidence type="ECO:0000313" key="3">
    <source>
        <dbReference type="Proteomes" id="UP000823638"/>
    </source>
</evidence>
<comment type="caution">
    <text evidence="2">The sequence shown here is derived from an EMBL/GenBank/DDBJ whole genome shotgun (WGS) entry which is preliminary data.</text>
</comment>
<accession>A0A9D9HNN8</accession>
<dbReference type="Pfam" id="PF00128">
    <property type="entry name" value="Alpha-amylase"/>
    <property type="match status" value="1"/>
</dbReference>
<dbReference type="GO" id="GO:0005975">
    <property type="term" value="P:carbohydrate metabolic process"/>
    <property type="evidence" value="ECO:0007669"/>
    <property type="project" value="InterPro"/>
</dbReference>
<proteinExistence type="predicted"/>
<feature type="non-terminal residue" evidence="2">
    <location>
        <position position="238"/>
    </location>
</feature>
<dbReference type="Proteomes" id="UP000823638">
    <property type="component" value="Unassembled WGS sequence"/>
</dbReference>
<evidence type="ECO:0000259" key="1">
    <source>
        <dbReference type="SMART" id="SM00642"/>
    </source>
</evidence>
<evidence type="ECO:0000313" key="2">
    <source>
        <dbReference type="EMBL" id="MBO8457078.1"/>
    </source>
</evidence>
<dbReference type="EMBL" id="JADIMM010000028">
    <property type="protein sequence ID" value="MBO8457078.1"/>
    <property type="molecule type" value="Genomic_DNA"/>
</dbReference>
<dbReference type="InterPro" id="IPR006047">
    <property type="entry name" value="GH13_cat_dom"/>
</dbReference>
<dbReference type="SUPFAM" id="SSF51445">
    <property type="entry name" value="(Trans)glycosidases"/>
    <property type="match status" value="1"/>
</dbReference>
<reference evidence="2" key="1">
    <citation type="submission" date="2020-10" db="EMBL/GenBank/DDBJ databases">
        <authorList>
            <person name="Gilroy R."/>
        </authorList>
    </citation>
    <scope>NUCLEOTIDE SEQUENCE</scope>
    <source>
        <strain evidence="2">10532</strain>
    </source>
</reference>
<feature type="domain" description="Glycosyl hydrolase family 13 catalytic" evidence="1">
    <location>
        <begin position="16"/>
        <end position="229"/>
    </location>
</feature>
<sequence length="238" mass="27279">MARNTKAGLRNCFIYQVFPRNYSEEGTFSALANDLDRIKALGADFVYLLPIHPIGQKDKKGSLGCPYSIQDYKKVNPELGTLEDFKSLVKQIHNKGIKIMIDVVFNHTSRDSRLLAEHPEWFYRKKDGSPANRVGDWSDVTDLDYSKEGVEEELISTLVYWAELGVDGYRCDVASLVPHDFWIKAREAVSKVNPDFVWLAETVDPGFVRYLRALGYEVMSDSETFDAFDICYDYDIFE</sequence>